<dbReference type="Proteomes" id="UP000010448">
    <property type="component" value="Unassembled WGS sequence"/>
</dbReference>
<dbReference type="OrthoDB" id="8705346at2"/>
<dbReference type="AlphaFoldDB" id="L1LZA2"/>
<comment type="caution">
    <text evidence="1">The sequence shown here is derived from an EMBL/GenBank/DDBJ whole genome shotgun (WGS) entry which is preliminary data.</text>
</comment>
<name>L1LZA2_9PSED</name>
<dbReference type="Gene3D" id="2.60.40.3910">
    <property type="entry name" value="Inclusion body protein"/>
    <property type="match status" value="1"/>
</dbReference>
<evidence type="ECO:0000313" key="1">
    <source>
        <dbReference type="EMBL" id="NNJ15966.1"/>
    </source>
</evidence>
<organism evidence="1 2">
    <name type="scientific">Pseudomonas bharatica CSV86</name>
    <dbReference type="NCBI Taxonomy" id="1005395"/>
    <lineage>
        <taxon>Bacteria</taxon>
        <taxon>Pseudomonadati</taxon>
        <taxon>Pseudomonadota</taxon>
        <taxon>Gammaproteobacteria</taxon>
        <taxon>Pseudomonadales</taxon>
        <taxon>Pseudomonadaceae</taxon>
        <taxon>Pseudomonas</taxon>
        <taxon>Pseudomonas bharatica</taxon>
    </lineage>
</organism>
<keyword evidence="2" id="KW-1185">Reference proteome</keyword>
<gene>
    <name evidence="1" type="ORF">CSV86_012365</name>
</gene>
<dbReference type="InterPro" id="IPR038712">
    <property type="entry name" value="PixA-like_sf"/>
</dbReference>
<dbReference type="EMBL" id="AMWJ02000001">
    <property type="protein sequence ID" value="NNJ15966.1"/>
    <property type="molecule type" value="Genomic_DNA"/>
</dbReference>
<accession>L1LZA2</accession>
<dbReference type="RefSeq" id="WP_009401512.1">
    <property type="nucleotide sequence ID" value="NZ_AMWJ02000001.1"/>
</dbReference>
<dbReference type="Pfam" id="PF12306">
    <property type="entry name" value="PixA"/>
    <property type="match status" value="1"/>
</dbReference>
<protein>
    <submittedName>
        <fullName evidence="1">Nematocidal protein</fullName>
    </submittedName>
</protein>
<sequence>MSGNIVDILLVVDADLIASVPRNQQAGQVANAVYLVAQRQLVDPNAQGNEQDGGYELWIDVKRGDVIRWRTTTLSRNFDKSSVITNVYESGTQSAHAGVLDQFTLQQYDDVLVPYVKADSDPRKAPDIGTTSTTVSLWQAEARAAGTDRIAYRIDFYLLDAAGNLISDRLSWDPFITVSLT</sequence>
<reference evidence="1 2" key="1">
    <citation type="journal article" date="2013" name="Genome Announc.">
        <title>Genome Sequence of Naphthalene-Degrading Soil Bacterium Pseudomonas putida CSV86.</title>
        <authorList>
            <person name="Phale P.S."/>
            <person name="Paliwal V."/>
            <person name="Raju S.C."/>
            <person name="Modak A."/>
            <person name="Purohit H.J."/>
        </authorList>
    </citation>
    <scope>NUCLEOTIDE SEQUENCE [LARGE SCALE GENOMIC DNA]</scope>
    <source>
        <strain evidence="1 2">CSV86</strain>
    </source>
</reference>
<evidence type="ECO:0000313" key="2">
    <source>
        <dbReference type="Proteomes" id="UP000010448"/>
    </source>
</evidence>
<dbReference type="InterPro" id="IPR021087">
    <property type="entry name" value="Uncharacterised_PixA/AidA"/>
</dbReference>
<proteinExistence type="predicted"/>